<dbReference type="GO" id="GO:0005544">
    <property type="term" value="F:calcium-dependent phospholipid binding"/>
    <property type="evidence" value="ECO:0007669"/>
    <property type="project" value="InterPro"/>
</dbReference>
<evidence type="ECO:0000313" key="2">
    <source>
        <dbReference type="EMBL" id="CAD8109151.1"/>
    </source>
</evidence>
<dbReference type="OrthoDB" id="300730at2759"/>
<dbReference type="Pfam" id="PF00168">
    <property type="entry name" value="C2"/>
    <property type="match status" value="1"/>
</dbReference>
<proteinExistence type="predicted"/>
<dbReference type="GO" id="GO:0005886">
    <property type="term" value="C:plasma membrane"/>
    <property type="evidence" value="ECO:0007669"/>
    <property type="project" value="TreeGrafter"/>
</dbReference>
<evidence type="ECO:0000259" key="1">
    <source>
        <dbReference type="PROSITE" id="PS50004"/>
    </source>
</evidence>
<dbReference type="GO" id="GO:0071277">
    <property type="term" value="P:cellular response to calcium ion"/>
    <property type="evidence" value="ECO:0007669"/>
    <property type="project" value="TreeGrafter"/>
</dbReference>
<dbReference type="InterPro" id="IPR045052">
    <property type="entry name" value="Copine"/>
</dbReference>
<name>A0A8S1Q1P9_9CILI</name>
<gene>
    <name evidence="2" type="ORF">PSON_ATCC_30995.1.T0930027</name>
</gene>
<evidence type="ECO:0000313" key="3">
    <source>
        <dbReference type="Proteomes" id="UP000692954"/>
    </source>
</evidence>
<dbReference type="InterPro" id="IPR000008">
    <property type="entry name" value="C2_dom"/>
</dbReference>
<dbReference type="SMART" id="SM00239">
    <property type="entry name" value="C2"/>
    <property type="match status" value="1"/>
</dbReference>
<keyword evidence="3" id="KW-1185">Reference proteome</keyword>
<feature type="domain" description="C2" evidence="1">
    <location>
        <begin position="97"/>
        <end position="229"/>
    </location>
</feature>
<accession>A0A8S1Q1P9</accession>
<dbReference type="Proteomes" id="UP000692954">
    <property type="component" value="Unassembled WGS sequence"/>
</dbReference>
<dbReference type="PANTHER" id="PTHR10857">
    <property type="entry name" value="COPINE"/>
    <property type="match status" value="1"/>
</dbReference>
<reference evidence="2" key="1">
    <citation type="submission" date="2021-01" db="EMBL/GenBank/DDBJ databases">
        <authorList>
            <consortium name="Genoscope - CEA"/>
            <person name="William W."/>
        </authorList>
    </citation>
    <scope>NUCLEOTIDE SEQUENCE</scope>
</reference>
<dbReference type="EMBL" id="CAJJDN010000093">
    <property type="protein sequence ID" value="CAD8109151.1"/>
    <property type="molecule type" value="Genomic_DNA"/>
</dbReference>
<sequence>MKKECILKNISLRITLSLKNLTPKEVSVSLAYKESSEQIYKILNQSLKMKKADENWITSFYAKFDFHKDQSYRIDVNLDNKPSIGSIQFQLGELLQKGTQIRENNYYSIKTELLLIQQGNLVLQHWAGMKLLNTDGLFSRSDPFLQFYQWDGEQWNQIHQTEFVECNLNPTWIPFQIDMGLMNFEDELKNFKIECWDHSKKNPPKHKFIGSLEISFSEIMASQSKIFKLQNPNHEQCGSLKLLSLQINTNKNFISQLQRTQIQTQIFFEFTLNSMNLHQISHKQLNFFQQFLITIGSQLFQYNQQHSGRLFGFGGNYQNLNKDYFEISNGSNGIQGICTDYCKCIKDVAFENKIQVTPALFEIVKQSELFKPNFTVGLLLILDEIADEEKLNQFVNHQLILPTIMIFITLKENAVQLSKIINSQVNQNKIRLCSLKENDSKSMQVLKEDIFQIIEHEMKSFYKLNF</sequence>
<organism evidence="2 3">
    <name type="scientific">Paramecium sonneborni</name>
    <dbReference type="NCBI Taxonomy" id="65129"/>
    <lineage>
        <taxon>Eukaryota</taxon>
        <taxon>Sar</taxon>
        <taxon>Alveolata</taxon>
        <taxon>Ciliophora</taxon>
        <taxon>Intramacronucleata</taxon>
        <taxon>Oligohymenophorea</taxon>
        <taxon>Peniculida</taxon>
        <taxon>Parameciidae</taxon>
        <taxon>Paramecium</taxon>
    </lineage>
</organism>
<dbReference type="InterPro" id="IPR010734">
    <property type="entry name" value="Copine_C"/>
</dbReference>
<dbReference type="Pfam" id="PF07002">
    <property type="entry name" value="Copine"/>
    <property type="match status" value="1"/>
</dbReference>
<dbReference type="AlphaFoldDB" id="A0A8S1Q1P9"/>
<comment type="caution">
    <text evidence="2">The sequence shown here is derived from an EMBL/GenBank/DDBJ whole genome shotgun (WGS) entry which is preliminary data.</text>
</comment>
<dbReference type="CDD" id="cd04047">
    <property type="entry name" value="C2B_Copine"/>
    <property type="match status" value="1"/>
</dbReference>
<protein>
    <recommendedName>
        <fullName evidence="1">C2 domain-containing protein</fullName>
    </recommendedName>
</protein>
<dbReference type="PROSITE" id="PS50004">
    <property type="entry name" value="C2"/>
    <property type="match status" value="1"/>
</dbReference>
<dbReference type="PANTHER" id="PTHR10857:SF106">
    <property type="entry name" value="C2 DOMAIN-CONTAINING PROTEIN"/>
    <property type="match status" value="1"/>
</dbReference>
<dbReference type="InterPro" id="IPR037768">
    <property type="entry name" value="C2B_Copine"/>
</dbReference>